<organism evidence="2 3">
    <name type="scientific">Candidatus Corynebacterium avicola</name>
    <dbReference type="NCBI Taxonomy" id="2838527"/>
    <lineage>
        <taxon>Bacteria</taxon>
        <taxon>Bacillati</taxon>
        <taxon>Actinomycetota</taxon>
        <taxon>Actinomycetes</taxon>
        <taxon>Mycobacteriales</taxon>
        <taxon>Corynebacteriaceae</taxon>
        <taxon>Corynebacterium</taxon>
    </lineage>
</organism>
<keyword evidence="1" id="KW-1133">Transmembrane helix</keyword>
<dbReference type="EMBL" id="DXGC01000064">
    <property type="protein sequence ID" value="HIW91301.1"/>
    <property type="molecule type" value="Genomic_DNA"/>
</dbReference>
<reference evidence="2" key="1">
    <citation type="journal article" date="2021" name="PeerJ">
        <title>Extensive microbial diversity within the chicken gut microbiome revealed by metagenomics and culture.</title>
        <authorList>
            <person name="Gilroy R."/>
            <person name="Ravi A."/>
            <person name="Getino M."/>
            <person name="Pursley I."/>
            <person name="Horton D.L."/>
            <person name="Alikhan N.F."/>
            <person name="Baker D."/>
            <person name="Gharbi K."/>
            <person name="Hall N."/>
            <person name="Watson M."/>
            <person name="Adriaenssens E.M."/>
            <person name="Foster-Nyarko E."/>
            <person name="Jarju S."/>
            <person name="Secka A."/>
            <person name="Antonio M."/>
            <person name="Oren A."/>
            <person name="Chaudhuri R.R."/>
            <person name="La Ragione R."/>
            <person name="Hildebrand F."/>
            <person name="Pallen M.J."/>
        </authorList>
    </citation>
    <scope>NUCLEOTIDE SEQUENCE</scope>
    <source>
        <strain evidence="2">CHK32-1732</strain>
    </source>
</reference>
<protein>
    <submittedName>
        <fullName evidence="2">Uncharacterized protein</fullName>
    </submittedName>
</protein>
<sequence length="182" mass="19375">MSNNRDSAAGAGCGALVLLAVAIWAFLWVVKIGMVLLGVAMIAAAVIGAIAVPVNLWVGVFRRKAARAELAELDTALVTLSNESAGRLRSSVNWWDDLQRNKGVGTCLEEAYFAEGSHPVDAGLRGILARANTMVETGDQLLHQTMGTEGMPSTREACIDGIEHCDDLALELDGLRRKVTTD</sequence>
<name>A0A9D1RRD7_9CORY</name>
<comment type="caution">
    <text evidence="2">The sequence shown here is derived from an EMBL/GenBank/DDBJ whole genome shotgun (WGS) entry which is preliminary data.</text>
</comment>
<feature type="transmembrane region" description="Helical" evidence="1">
    <location>
        <begin position="7"/>
        <end position="29"/>
    </location>
</feature>
<keyword evidence="1" id="KW-0812">Transmembrane</keyword>
<dbReference type="AlphaFoldDB" id="A0A9D1RRD7"/>
<evidence type="ECO:0000313" key="2">
    <source>
        <dbReference type="EMBL" id="HIW91301.1"/>
    </source>
</evidence>
<keyword evidence="1" id="KW-0472">Membrane</keyword>
<proteinExistence type="predicted"/>
<gene>
    <name evidence="2" type="ORF">H9870_06545</name>
</gene>
<evidence type="ECO:0000313" key="3">
    <source>
        <dbReference type="Proteomes" id="UP000824190"/>
    </source>
</evidence>
<reference evidence="2" key="2">
    <citation type="submission" date="2021-04" db="EMBL/GenBank/DDBJ databases">
        <authorList>
            <person name="Gilroy R."/>
        </authorList>
    </citation>
    <scope>NUCLEOTIDE SEQUENCE</scope>
    <source>
        <strain evidence="2">CHK32-1732</strain>
    </source>
</reference>
<evidence type="ECO:0000256" key="1">
    <source>
        <dbReference type="SAM" id="Phobius"/>
    </source>
</evidence>
<feature type="transmembrane region" description="Helical" evidence="1">
    <location>
        <begin position="35"/>
        <end position="58"/>
    </location>
</feature>
<accession>A0A9D1RRD7</accession>
<dbReference type="Proteomes" id="UP000824190">
    <property type="component" value="Unassembled WGS sequence"/>
</dbReference>